<evidence type="ECO:0000256" key="7">
    <source>
        <dbReference type="SAM" id="Phobius"/>
    </source>
</evidence>
<feature type="transmembrane region" description="Helical" evidence="7">
    <location>
        <begin position="405"/>
        <end position="425"/>
    </location>
</feature>
<comment type="subcellular location">
    <subcellularLocation>
        <location evidence="1">Membrane</location>
        <topology evidence="1">Multi-pass membrane protein</topology>
    </subcellularLocation>
</comment>
<feature type="transmembrane region" description="Helical" evidence="7">
    <location>
        <begin position="431"/>
        <end position="455"/>
    </location>
</feature>
<sequence>MSAQQDWSSQKIDSHQVEDVDSMEKGPQDPISQSHVPADIQKRIRHQFDRRVLPLVCCLYVLSYLDRGNIGNAKTAGAQAALGLNSVQWTWVLNAFYICYVLFEWTTLLWKIFPAHLYVAVLCVLWGSAAMCSGFVNNMAGLVACRSLLGIFEAGFGAGAPYYLSLFYQRRELGLRVSVLLGMSPLANCFASALAYGITHIETSWGSWRYLFIIEGIPTILFAPVVYFFLADSPGTAKFLNSDDQTTAVERLQARDTTAKNKVHWKQFFAGLTDYQNYVHTAIHFCCNYSFAGLSNFLPTIVNDMGYTSIQAQGLTAPPYFVAFLCCVAAAFTSDKYGMRGYIVAGFATMGMVGYLLLVLVKDEFSTGPRYLGVWLACCGIFPALAINITWLLNNQGGDSKRGAGLAILAVVGQCSSFVSSAVFPKEDGPRYTLGCSLGAGFTGLIVILALGLHFKLSAENKKRDRTHGSVDPEEHIDVSALGDQNPKFRYLT</sequence>
<proteinExistence type="predicted"/>
<feature type="transmembrane region" description="Helical" evidence="7">
    <location>
        <begin position="179"/>
        <end position="198"/>
    </location>
</feature>
<gene>
    <name evidence="8" type="ORF">IFR04_001187</name>
</gene>
<dbReference type="AlphaFoldDB" id="A0A8H7WJ05"/>
<keyword evidence="4 7" id="KW-1133">Transmembrane helix</keyword>
<evidence type="ECO:0000256" key="5">
    <source>
        <dbReference type="ARBA" id="ARBA00023136"/>
    </source>
</evidence>
<keyword evidence="2" id="KW-0813">Transport</keyword>
<dbReference type="OrthoDB" id="2985014at2759"/>
<dbReference type="PANTHER" id="PTHR43791:SF75">
    <property type="entry name" value="TRANSPORTER, PUTATIVE (AFU_ORTHOLOGUE AFUA_2G00110)-RELATED"/>
    <property type="match status" value="1"/>
</dbReference>
<evidence type="ECO:0000313" key="8">
    <source>
        <dbReference type="EMBL" id="KAG4425725.1"/>
    </source>
</evidence>
<keyword evidence="5 7" id="KW-0472">Membrane</keyword>
<accession>A0A8H7WJ05</accession>
<dbReference type="FunFam" id="1.20.1250.20:FF:000018">
    <property type="entry name" value="MFS transporter permease"/>
    <property type="match status" value="1"/>
</dbReference>
<feature type="compositionally biased region" description="Basic and acidic residues" evidence="6">
    <location>
        <begin position="12"/>
        <end position="27"/>
    </location>
</feature>
<feature type="transmembrane region" description="Helical" evidence="7">
    <location>
        <begin position="90"/>
        <end position="110"/>
    </location>
</feature>
<dbReference type="Gene3D" id="1.20.1250.20">
    <property type="entry name" value="MFS general substrate transporter like domains"/>
    <property type="match status" value="2"/>
</dbReference>
<feature type="transmembrane region" description="Helical" evidence="7">
    <location>
        <begin position="117"/>
        <end position="136"/>
    </location>
</feature>
<dbReference type="PANTHER" id="PTHR43791">
    <property type="entry name" value="PERMEASE-RELATED"/>
    <property type="match status" value="1"/>
</dbReference>
<dbReference type="EMBL" id="JAFJYH010000008">
    <property type="protein sequence ID" value="KAG4425725.1"/>
    <property type="molecule type" value="Genomic_DNA"/>
</dbReference>
<organism evidence="8 9">
    <name type="scientific">Cadophora malorum</name>
    <dbReference type="NCBI Taxonomy" id="108018"/>
    <lineage>
        <taxon>Eukaryota</taxon>
        <taxon>Fungi</taxon>
        <taxon>Dikarya</taxon>
        <taxon>Ascomycota</taxon>
        <taxon>Pezizomycotina</taxon>
        <taxon>Leotiomycetes</taxon>
        <taxon>Helotiales</taxon>
        <taxon>Ploettnerulaceae</taxon>
        <taxon>Cadophora</taxon>
    </lineage>
</organism>
<evidence type="ECO:0000313" key="9">
    <source>
        <dbReference type="Proteomes" id="UP000664132"/>
    </source>
</evidence>
<dbReference type="InterPro" id="IPR011701">
    <property type="entry name" value="MFS"/>
</dbReference>
<feature type="region of interest" description="Disordered" evidence="6">
    <location>
        <begin position="1"/>
        <end position="34"/>
    </location>
</feature>
<comment type="caution">
    <text evidence="8">The sequence shown here is derived from an EMBL/GenBank/DDBJ whole genome shotgun (WGS) entry which is preliminary data.</text>
</comment>
<dbReference type="SUPFAM" id="SSF103473">
    <property type="entry name" value="MFS general substrate transporter"/>
    <property type="match status" value="1"/>
</dbReference>
<evidence type="ECO:0000256" key="3">
    <source>
        <dbReference type="ARBA" id="ARBA00022692"/>
    </source>
</evidence>
<dbReference type="GO" id="GO:0016020">
    <property type="term" value="C:membrane"/>
    <property type="evidence" value="ECO:0007669"/>
    <property type="project" value="UniProtKB-SubCell"/>
</dbReference>
<feature type="compositionally biased region" description="Polar residues" evidence="6">
    <location>
        <begin position="1"/>
        <end position="11"/>
    </location>
</feature>
<dbReference type="GO" id="GO:0022857">
    <property type="term" value="F:transmembrane transporter activity"/>
    <property type="evidence" value="ECO:0007669"/>
    <property type="project" value="InterPro"/>
</dbReference>
<evidence type="ECO:0000256" key="1">
    <source>
        <dbReference type="ARBA" id="ARBA00004141"/>
    </source>
</evidence>
<dbReference type="Pfam" id="PF07690">
    <property type="entry name" value="MFS_1"/>
    <property type="match status" value="1"/>
</dbReference>
<feature type="transmembrane region" description="Helical" evidence="7">
    <location>
        <begin position="148"/>
        <end position="167"/>
    </location>
</feature>
<keyword evidence="9" id="KW-1185">Reference proteome</keyword>
<feature type="transmembrane region" description="Helical" evidence="7">
    <location>
        <begin position="210"/>
        <end position="230"/>
    </location>
</feature>
<keyword evidence="3 7" id="KW-0812">Transmembrane</keyword>
<evidence type="ECO:0000256" key="2">
    <source>
        <dbReference type="ARBA" id="ARBA00022448"/>
    </source>
</evidence>
<reference evidence="8" key="1">
    <citation type="submission" date="2021-02" db="EMBL/GenBank/DDBJ databases">
        <title>Genome sequence Cadophora malorum strain M34.</title>
        <authorList>
            <person name="Stefanovic E."/>
            <person name="Vu D."/>
            <person name="Scully C."/>
            <person name="Dijksterhuis J."/>
            <person name="Roader J."/>
            <person name="Houbraken J."/>
        </authorList>
    </citation>
    <scope>NUCLEOTIDE SEQUENCE</scope>
    <source>
        <strain evidence="8">M34</strain>
    </source>
</reference>
<feature type="transmembrane region" description="Helical" evidence="7">
    <location>
        <begin position="342"/>
        <end position="361"/>
    </location>
</feature>
<feature type="transmembrane region" description="Helical" evidence="7">
    <location>
        <begin position="373"/>
        <end position="393"/>
    </location>
</feature>
<evidence type="ECO:0000256" key="6">
    <source>
        <dbReference type="SAM" id="MobiDB-lite"/>
    </source>
</evidence>
<dbReference type="Proteomes" id="UP000664132">
    <property type="component" value="Unassembled WGS sequence"/>
</dbReference>
<evidence type="ECO:0000256" key="4">
    <source>
        <dbReference type="ARBA" id="ARBA00022989"/>
    </source>
</evidence>
<dbReference type="InterPro" id="IPR036259">
    <property type="entry name" value="MFS_trans_sf"/>
</dbReference>
<protein>
    <submittedName>
        <fullName evidence="8">Uncharacterized protein</fullName>
    </submittedName>
</protein>
<name>A0A8H7WJ05_9HELO</name>
<dbReference type="FunFam" id="1.20.1250.20:FF:000013">
    <property type="entry name" value="MFS general substrate transporter"/>
    <property type="match status" value="1"/>
</dbReference>